<dbReference type="WBParaSite" id="Pan_g9077.t1">
    <property type="protein sequence ID" value="Pan_g9077.t1"/>
    <property type="gene ID" value="Pan_g9077"/>
</dbReference>
<sequence length="434" mass="48166">MSDPSAPKHRSSRRHGARLLNQLSGGSEAEGYQPVSKCTNPFSSDYEPTDRPNTRVSALSLRGSSTTTNSDGYSIVDGNVPVIDYDTLSKTATCCLHGRKCSKSDGKTVQRSKEAVEDDPSGAYETANKFLQMKNISKADIQPRSVSSKSCTTDPLKSVIENGIDESAMEKAFRRRRGVVAASSLTPGYGYESVAKPPADASGPSKPKGKSTGGEELYIEPDFNVINRLKRQSDREKERDTGSERVEPLISSGFSSSSSTTSGANDYGYELIADSAQARQPVVEKMKVAANYDPHLHKVYLGELTAKDAELRTKQKGTFKLYHQLPSTPPETYDALEPSFKLYIVYRNSKGNHYHFPIVGRKVRCVGSERTQLTVEYGEPAPFFNSLSSLVKFYETYVMLNSSHSLPDIFPWWLQDPVVPPRRRRRDRTKIVYD</sequence>
<feature type="region of interest" description="Disordered" evidence="1">
    <location>
        <begin position="189"/>
        <end position="262"/>
    </location>
</feature>
<dbReference type="Proteomes" id="UP000492821">
    <property type="component" value="Unassembled WGS sequence"/>
</dbReference>
<dbReference type="PANTHER" id="PTHR31128:SF9">
    <property type="entry name" value="DUF3444 DOMAIN-CONTAINING PROTEIN-RELATED"/>
    <property type="match status" value="1"/>
</dbReference>
<keyword evidence="2" id="KW-1185">Reference proteome</keyword>
<dbReference type="PANTHER" id="PTHR31128">
    <property type="entry name" value="PROTEIN CBR-CLEC-135-RELATED"/>
    <property type="match status" value="1"/>
</dbReference>
<feature type="compositionally biased region" description="Basic residues" evidence="1">
    <location>
        <begin position="7"/>
        <end position="17"/>
    </location>
</feature>
<name>A0A7E4WAY1_PANRE</name>
<organism evidence="2 3">
    <name type="scientific">Panagrellus redivivus</name>
    <name type="common">Microworm</name>
    <dbReference type="NCBI Taxonomy" id="6233"/>
    <lineage>
        <taxon>Eukaryota</taxon>
        <taxon>Metazoa</taxon>
        <taxon>Ecdysozoa</taxon>
        <taxon>Nematoda</taxon>
        <taxon>Chromadorea</taxon>
        <taxon>Rhabditida</taxon>
        <taxon>Tylenchina</taxon>
        <taxon>Panagrolaimomorpha</taxon>
        <taxon>Panagrolaimoidea</taxon>
        <taxon>Panagrolaimidae</taxon>
        <taxon>Panagrellus</taxon>
    </lineage>
</organism>
<feature type="compositionally biased region" description="Basic and acidic residues" evidence="1">
    <location>
        <begin position="231"/>
        <end position="247"/>
    </location>
</feature>
<feature type="region of interest" description="Disordered" evidence="1">
    <location>
        <begin position="1"/>
        <end position="54"/>
    </location>
</feature>
<evidence type="ECO:0000313" key="3">
    <source>
        <dbReference type="WBParaSite" id="Pan_g9077.t1"/>
    </source>
</evidence>
<reference evidence="3" key="2">
    <citation type="submission" date="2020-10" db="UniProtKB">
        <authorList>
            <consortium name="WormBaseParasite"/>
        </authorList>
    </citation>
    <scope>IDENTIFICATION</scope>
</reference>
<protein>
    <submittedName>
        <fullName evidence="3">SH2 domain-containing protein</fullName>
    </submittedName>
</protein>
<evidence type="ECO:0000256" key="1">
    <source>
        <dbReference type="SAM" id="MobiDB-lite"/>
    </source>
</evidence>
<dbReference type="AlphaFoldDB" id="A0A7E4WAY1"/>
<evidence type="ECO:0000313" key="2">
    <source>
        <dbReference type="Proteomes" id="UP000492821"/>
    </source>
</evidence>
<proteinExistence type="predicted"/>
<reference evidence="2" key="1">
    <citation type="journal article" date="2013" name="Genetics">
        <title>The draft genome and transcriptome of Panagrellus redivivus are shaped by the harsh demands of a free-living lifestyle.</title>
        <authorList>
            <person name="Srinivasan J."/>
            <person name="Dillman A.R."/>
            <person name="Macchietto M.G."/>
            <person name="Heikkinen L."/>
            <person name="Lakso M."/>
            <person name="Fracchia K.M."/>
            <person name="Antoshechkin I."/>
            <person name="Mortazavi A."/>
            <person name="Wong G."/>
            <person name="Sternberg P.W."/>
        </authorList>
    </citation>
    <scope>NUCLEOTIDE SEQUENCE [LARGE SCALE GENOMIC DNA]</scope>
    <source>
        <strain evidence="2">MT8872</strain>
    </source>
</reference>
<feature type="compositionally biased region" description="Low complexity" evidence="1">
    <location>
        <begin position="251"/>
        <end position="262"/>
    </location>
</feature>
<accession>A0A7E4WAY1</accession>